<keyword evidence="7" id="KW-0862">Zinc</keyword>
<accession>A0A553HYT0</accession>
<dbReference type="EC" id="2.3.2.27" evidence="2"/>
<comment type="catalytic activity">
    <reaction evidence="1">
        <text>S-ubiquitinyl-[E2 ubiquitin-conjugating enzyme]-L-cysteine + [acceptor protein]-L-lysine = [E2 ubiquitin-conjugating enzyme]-L-cysteine + N(6)-ubiquitinyl-[acceptor protein]-L-lysine.</text>
        <dbReference type="EC" id="2.3.2.27"/>
    </reaction>
</comment>
<evidence type="ECO:0000313" key="12">
    <source>
        <dbReference type="Proteomes" id="UP000319160"/>
    </source>
</evidence>
<feature type="compositionally biased region" description="Basic and acidic residues" evidence="9">
    <location>
        <begin position="461"/>
        <end position="478"/>
    </location>
</feature>
<dbReference type="GO" id="GO:0005634">
    <property type="term" value="C:nucleus"/>
    <property type="evidence" value="ECO:0007669"/>
    <property type="project" value="TreeGrafter"/>
</dbReference>
<dbReference type="PROSITE" id="PS50089">
    <property type="entry name" value="ZF_RING_2"/>
    <property type="match status" value="1"/>
</dbReference>
<evidence type="ECO:0000256" key="6">
    <source>
        <dbReference type="ARBA" id="ARBA00022786"/>
    </source>
</evidence>
<feature type="compositionally biased region" description="Basic and acidic residues" evidence="9">
    <location>
        <begin position="284"/>
        <end position="295"/>
    </location>
</feature>
<dbReference type="GO" id="GO:0006511">
    <property type="term" value="P:ubiquitin-dependent protein catabolic process"/>
    <property type="evidence" value="ECO:0007669"/>
    <property type="project" value="TreeGrafter"/>
</dbReference>
<feature type="region of interest" description="Disordered" evidence="9">
    <location>
        <begin position="106"/>
        <end position="187"/>
    </location>
</feature>
<evidence type="ECO:0000256" key="2">
    <source>
        <dbReference type="ARBA" id="ARBA00012483"/>
    </source>
</evidence>
<keyword evidence="4" id="KW-0479">Metal-binding</keyword>
<feature type="domain" description="RING-type" evidence="10">
    <location>
        <begin position="384"/>
        <end position="425"/>
    </location>
</feature>
<dbReference type="PANTHER" id="PTHR45931:SF3">
    <property type="entry name" value="RING ZINC FINGER-CONTAINING PROTEIN"/>
    <property type="match status" value="1"/>
</dbReference>
<evidence type="ECO:0000256" key="9">
    <source>
        <dbReference type="SAM" id="MobiDB-lite"/>
    </source>
</evidence>
<dbReference type="FunFam" id="3.30.40.10:FF:000127">
    <property type="entry name" value="E3 ubiquitin-protein ligase RNF181"/>
    <property type="match status" value="1"/>
</dbReference>
<feature type="region of interest" description="Disordered" evidence="9">
    <location>
        <begin position="245"/>
        <end position="307"/>
    </location>
</feature>
<evidence type="ECO:0000256" key="7">
    <source>
        <dbReference type="ARBA" id="ARBA00022833"/>
    </source>
</evidence>
<feature type="compositionally biased region" description="Basic residues" evidence="9">
    <location>
        <begin position="128"/>
        <end position="137"/>
    </location>
</feature>
<name>A0A553HYT0_9PEZI</name>
<keyword evidence="6" id="KW-0833">Ubl conjugation pathway</keyword>
<reference evidence="12" key="1">
    <citation type="submission" date="2019-06" db="EMBL/GenBank/DDBJ databases">
        <title>Draft genome sequence of the griseofulvin-producing fungus Xylaria cubensis strain G536.</title>
        <authorList>
            <person name="Mead M.E."/>
            <person name="Raja H.A."/>
            <person name="Steenwyk J.L."/>
            <person name="Knowles S.L."/>
            <person name="Oberlies N.H."/>
            <person name="Rokas A."/>
        </authorList>
    </citation>
    <scope>NUCLEOTIDE SEQUENCE [LARGE SCALE GENOMIC DNA]</scope>
    <source>
        <strain evidence="12">G536</strain>
    </source>
</reference>
<feature type="compositionally biased region" description="Low complexity" evidence="9">
    <location>
        <begin position="442"/>
        <end position="458"/>
    </location>
</feature>
<protein>
    <recommendedName>
        <fullName evidence="2">RING-type E3 ubiquitin transferase</fullName>
        <ecNumber evidence="2">2.3.2.27</ecNumber>
    </recommendedName>
</protein>
<dbReference type="GO" id="GO:0008270">
    <property type="term" value="F:zinc ion binding"/>
    <property type="evidence" value="ECO:0007669"/>
    <property type="project" value="UniProtKB-KW"/>
</dbReference>
<dbReference type="Gene3D" id="3.30.40.10">
    <property type="entry name" value="Zinc/RING finger domain, C3HC4 (zinc finger)"/>
    <property type="match status" value="1"/>
</dbReference>
<dbReference type="InterPro" id="IPR051834">
    <property type="entry name" value="RING_finger_E3_ligase"/>
</dbReference>
<keyword evidence="5 8" id="KW-0863">Zinc-finger</keyword>
<dbReference type="AlphaFoldDB" id="A0A553HYT0"/>
<dbReference type="SMART" id="SM00184">
    <property type="entry name" value="RING"/>
    <property type="match status" value="1"/>
</dbReference>
<evidence type="ECO:0000256" key="4">
    <source>
        <dbReference type="ARBA" id="ARBA00022723"/>
    </source>
</evidence>
<dbReference type="GO" id="GO:0016567">
    <property type="term" value="P:protein ubiquitination"/>
    <property type="evidence" value="ECO:0007669"/>
    <property type="project" value="UniProtKB-ARBA"/>
</dbReference>
<keyword evidence="3" id="KW-0808">Transferase</keyword>
<evidence type="ECO:0000256" key="1">
    <source>
        <dbReference type="ARBA" id="ARBA00000900"/>
    </source>
</evidence>
<comment type="caution">
    <text evidence="11">The sequence shown here is derived from an EMBL/GenBank/DDBJ whole genome shotgun (WGS) entry which is preliminary data.</text>
</comment>
<dbReference type="STRING" id="2512241.A0A553HYT0"/>
<dbReference type="Pfam" id="PF13639">
    <property type="entry name" value="zf-RING_2"/>
    <property type="match status" value="1"/>
</dbReference>
<dbReference type="Proteomes" id="UP000319160">
    <property type="component" value="Unassembled WGS sequence"/>
</dbReference>
<gene>
    <name evidence="11" type="ORF">FHL15_005953</name>
</gene>
<organism evidence="11 12">
    <name type="scientific">Xylaria flabelliformis</name>
    <dbReference type="NCBI Taxonomy" id="2512241"/>
    <lineage>
        <taxon>Eukaryota</taxon>
        <taxon>Fungi</taxon>
        <taxon>Dikarya</taxon>
        <taxon>Ascomycota</taxon>
        <taxon>Pezizomycotina</taxon>
        <taxon>Sordariomycetes</taxon>
        <taxon>Xylariomycetidae</taxon>
        <taxon>Xylariales</taxon>
        <taxon>Xylariaceae</taxon>
        <taxon>Xylaria</taxon>
    </lineage>
</organism>
<dbReference type="InterPro" id="IPR013083">
    <property type="entry name" value="Znf_RING/FYVE/PHD"/>
</dbReference>
<evidence type="ECO:0000256" key="5">
    <source>
        <dbReference type="ARBA" id="ARBA00022771"/>
    </source>
</evidence>
<proteinExistence type="predicted"/>
<dbReference type="EMBL" id="VFLP01000031">
    <property type="protein sequence ID" value="TRX93085.1"/>
    <property type="molecule type" value="Genomic_DNA"/>
</dbReference>
<dbReference type="InterPro" id="IPR001841">
    <property type="entry name" value="Znf_RING"/>
</dbReference>
<feature type="compositionally biased region" description="Low complexity" evidence="9">
    <location>
        <begin position="504"/>
        <end position="522"/>
    </location>
</feature>
<evidence type="ECO:0000313" key="11">
    <source>
        <dbReference type="EMBL" id="TRX93085.1"/>
    </source>
</evidence>
<dbReference type="OrthoDB" id="8062037at2759"/>
<sequence>MHVICYGYLHSATRTLRTAGLALGLGITALAAYQEYRQGQMASRGQHLEPAEGREVVFCHSCRHEWYRDEHSGGSIACPVCEEEFTEIVRAILPNYTMFLLTARQVTPESDPRRDDSSADSEPDQRFHSHRHRHHHHHDSDSDPEEGNIEEHHFHGPGGIFGQRTIHRSPETSGYSRRSRVRPGSSDDIIRRFTEMLGDIGGPGPVGRSGPETLFNEDHVGPHITYRTFRGPGFAGGVSSFTITTGSSAIRPRGPPGSEPQPGADDPFQRIFGEILALGPPSPMRRENPFSRDADSNNDNNGDAGRPMDIATALNQLLASIVNPNAIHGDVVYSQEALDRIITNLMEANPQSNAPPPASENVIASLPKKKLDEKMLGPELKGECTICIDEVKVGDEVMVLPCKHWFHEECASLWLKQHNSCPVCRAAIDGAAAGKPRNETTSSQSSPRGDDPSSSSASTFAERRRANLRNRGEERLESIRSLATPYDRPRNRHRDSNSPPSHDSSAQRSPRVRSPSPSNRGSTQGERARDNRGSSSSGPFNWIRDRFSGR</sequence>
<dbReference type="GO" id="GO:0061630">
    <property type="term" value="F:ubiquitin protein ligase activity"/>
    <property type="evidence" value="ECO:0007669"/>
    <property type="project" value="UniProtKB-EC"/>
</dbReference>
<keyword evidence="12" id="KW-1185">Reference proteome</keyword>
<dbReference type="PANTHER" id="PTHR45931">
    <property type="entry name" value="SI:CH211-59O9.10"/>
    <property type="match status" value="1"/>
</dbReference>
<evidence type="ECO:0000256" key="8">
    <source>
        <dbReference type="PROSITE-ProRule" id="PRU00175"/>
    </source>
</evidence>
<evidence type="ECO:0000256" key="3">
    <source>
        <dbReference type="ARBA" id="ARBA00022679"/>
    </source>
</evidence>
<feature type="compositionally biased region" description="Basic and acidic residues" evidence="9">
    <location>
        <begin position="110"/>
        <end position="127"/>
    </location>
</feature>
<dbReference type="SUPFAM" id="SSF57850">
    <property type="entry name" value="RING/U-box"/>
    <property type="match status" value="1"/>
</dbReference>
<feature type="region of interest" description="Disordered" evidence="9">
    <location>
        <begin position="433"/>
        <end position="550"/>
    </location>
</feature>
<evidence type="ECO:0000259" key="10">
    <source>
        <dbReference type="PROSITE" id="PS50089"/>
    </source>
</evidence>